<protein>
    <recommendedName>
        <fullName evidence="3">Nuclear pore protein</fullName>
    </recommendedName>
</protein>
<dbReference type="EMBL" id="WWBZ02000016">
    <property type="protein sequence ID" value="KAF4309892.1"/>
    <property type="molecule type" value="Genomic_DNA"/>
</dbReference>
<gene>
    <name evidence="1" type="ORF">GTA08_BOTSDO02861</name>
</gene>
<dbReference type="AlphaFoldDB" id="A0A8H4J128"/>
<proteinExistence type="predicted"/>
<name>A0A8H4J128_9PEZI</name>
<evidence type="ECO:0008006" key="3">
    <source>
        <dbReference type="Google" id="ProtNLM"/>
    </source>
</evidence>
<dbReference type="OrthoDB" id="3944762at2759"/>
<sequence length="169" mass="19354">MGSETKPPEPEITYFDRNGDTRLLLDPESEPRIFVVSYKAVGAVCDAWDRMLSPDDPFKEANQDGRISLPGDDPEGLTIILNIAHLHFNRVPHRLNFRTLLSVAVLTEKYGATKIVRPWYRGWMKGTRKLAERAGYEEWLWIAWAFGEDETFERVAKSLVMKVSVDEQG</sequence>
<accession>A0A8H4J128</accession>
<keyword evidence="2" id="KW-1185">Reference proteome</keyword>
<comment type="caution">
    <text evidence="1">The sequence shown here is derived from an EMBL/GenBank/DDBJ whole genome shotgun (WGS) entry which is preliminary data.</text>
</comment>
<evidence type="ECO:0000313" key="1">
    <source>
        <dbReference type="EMBL" id="KAF4309892.1"/>
    </source>
</evidence>
<evidence type="ECO:0000313" key="2">
    <source>
        <dbReference type="Proteomes" id="UP000572817"/>
    </source>
</evidence>
<reference evidence="1" key="1">
    <citation type="submission" date="2020-04" db="EMBL/GenBank/DDBJ databases">
        <title>Genome Assembly and Annotation of Botryosphaeria dothidea sdau 11-99, a Latent Pathogen of Apple Fruit Ring Rot in China.</title>
        <authorList>
            <person name="Yu C."/>
            <person name="Diao Y."/>
            <person name="Lu Q."/>
            <person name="Zhao J."/>
            <person name="Cui S."/>
            <person name="Peng C."/>
            <person name="He B."/>
            <person name="Liu H."/>
        </authorList>
    </citation>
    <scope>NUCLEOTIDE SEQUENCE [LARGE SCALE GENOMIC DNA]</scope>
    <source>
        <strain evidence="1">Sdau11-99</strain>
    </source>
</reference>
<organism evidence="1 2">
    <name type="scientific">Botryosphaeria dothidea</name>
    <dbReference type="NCBI Taxonomy" id="55169"/>
    <lineage>
        <taxon>Eukaryota</taxon>
        <taxon>Fungi</taxon>
        <taxon>Dikarya</taxon>
        <taxon>Ascomycota</taxon>
        <taxon>Pezizomycotina</taxon>
        <taxon>Dothideomycetes</taxon>
        <taxon>Dothideomycetes incertae sedis</taxon>
        <taxon>Botryosphaeriales</taxon>
        <taxon>Botryosphaeriaceae</taxon>
        <taxon>Botryosphaeria</taxon>
    </lineage>
</organism>
<dbReference type="Proteomes" id="UP000572817">
    <property type="component" value="Unassembled WGS sequence"/>
</dbReference>